<dbReference type="KEGG" id="ttu:TERTU_2491"/>
<dbReference type="PANTHER" id="PTHR38687:SF1">
    <property type="entry name" value="CELL DIVISION PROTEIN DEDD"/>
    <property type="match status" value="1"/>
</dbReference>
<keyword evidence="1" id="KW-0812">Transmembrane</keyword>
<evidence type="ECO:0000313" key="3">
    <source>
        <dbReference type="EMBL" id="ACR10816.1"/>
    </source>
</evidence>
<evidence type="ECO:0000313" key="4">
    <source>
        <dbReference type="Proteomes" id="UP000009080"/>
    </source>
</evidence>
<organism evidence="3 4">
    <name type="scientific">Teredinibacter turnerae (strain ATCC 39867 / T7901)</name>
    <dbReference type="NCBI Taxonomy" id="377629"/>
    <lineage>
        <taxon>Bacteria</taxon>
        <taxon>Pseudomonadati</taxon>
        <taxon>Pseudomonadota</taxon>
        <taxon>Gammaproteobacteria</taxon>
        <taxon>Cellvibrionales</taxon>
        <taxon>Cellvibrionaceae</taxon>
        <taxon>Teredinibacter</taxon>
    </lineage>
</organism>
<dbReference type="InterPro" id="IPR036680">
    <property type="entry name" value="SPOR-like_sf"/>
</dbReference>
<evidence type="ECO:0000256" key="1">
    <source>
        <dbReference type="SAM" id="Phobius"/>
    </source>
</evidence>
<reference evidence="3 4" key="1">
    <citation type="journal article" date="2009" name="PLoS ONE">
        <title>The complete genome of Teredinibacter turnerae T7901: an intracellular endosymbiont of marine wood-boring bivalves (shipworms).</title>
        <authorList>
            <person name="Yang J.C."/>
            <person name="Madupu R."/>
            <person name="Durkin A.S."/>
            <person name="Ekborg N.A."/>
            <person name="Pedamallu C.S."/>
            <person name="Hostetler J.B."/>
            <person name="Radune D."/>
            <person name="Toms B.S."/>
            <person name="Henrissat B."/>
            <person name="Coutinho P.M."/>
            <person name="Schwarz S."/>
            <person name="Field L."/>
            <person name="Trindade-Silva A.E."/>
            <person name="Soares C.A.G."/>
            <person name="Elshahawi S."/>
            <person name="Hanora A."/>
            <person name="Schmidt E.W."/>
            <person name="Haygood M.G."/>
            <person name="Posfai J."/>
            <person name="Benner J."/>
            <person name="Madinger C."/>
            <person name="Nove J."/>
            <person name="Anton B."/>
            <person name="Chaudhary K."/>
            <person name="Foster J."/>
            <person name="Holman A."/>
            <person name="Kumar S."/>
            <person name="Lessard P.A."/>
            <person name="Luyten Y.A."/>
            <person name="Slatko B."/>
            <person name="Wood N."/>
            <person name="Wu B."/>
            <person name="Teplitski M."/>
            <person name="Mougous J.D."/>
            <person name="Ward N."/>
            <person name="Eisen J.A."/>
            <person name="Badger J.H."/>
            <person name="Distel D.L."/>
        </authorList>
    </citation>
    <scope>NUCLEOTIDE SEQUENCE [LARGE SCALE GENOMIC DNA]</scope>
    <source>
        <strain evidence="4">ATCC 39867 / T7901</strain>
    </source>
</reference>
<sequence>MDDGLKQRIIGAFVLVAIAVVLVPLIFDRERIEPVNKQTQIPVMPSIEPVVIAEPAPPVIEPDEEAPEPAAMYIPDDKKDIASAEPEPVLDARNVPNSWVIQVASYRIDGHAEQMQQKLIDDGYSAYVRKVKTDRGTLQRLYIGPNLDKAKLNEIKAEVEKKYGLSTILLKFKP</sequence>
<dbReference type="GO" id="GO:0042834">
    <property type="term" value="F:peptidoglycan binding"/>
    <property type="evidence" value="ECO:0007669"/>
    <property type="project" value="InterPro"/>
</dbReference>
<keyword evidence="1" id="KW-1133">Transmembrane helix</keyword>
<dbReference type="SUPFAM" id="SSF110997">
    <property type="entry name" value="Sporulation related repeat"/>
    <property type="match status" value="1"/>
</dbReference>
<proteinExistence type="predicted"/>
<dbReference type="EMBL" id="CP001614">
    <property type="protein sequence ID" value="ACR10816.1"/>
    <property type="molecule type" value="Genomic_DNA"/>
</dbReference>
<dbReference type="eggNOG" id="COG3147">
    <property type="taxonomic scope" value="Bacteria"/>
</dbReference>
<keyword evidence="1" id="KW-0472">Membrane</keyword>
<dbReference type="GO" id="GO:0032153">
    <property type="term" value="C:cell division site"/>
    <property type="evidence" value="ECO:0007669"/>
    <property type="project" value="TreeGrafter"/>
</dbReference>
<dbReference type="Proteomes" id="UP000009080">
    <property type="component" value="Chromosome"/>
</dbReference>
<dbReference type="InterPro" id="IPR052521">
    <property type="entry name" value="Cell_div_SPOR-domain"/>
</dbReference>
<accession>C5BL56</accession>
<protein>
    <recommendedName>
        <fullName evidence="2">SPOR domain-containing protein</fullName>
    </recommendedName>
</protein>
<dbReference type="AlphaFoldDB" id="C5BL56"/>
<evidence type="ECO:0000259" key="2">
    <source>
        <dbReference type="PROSITE" id="PS51724"/>
    </source>
</evidence>
<dbReference type="PANTHER" id="PTHR38687">
    <property type="entry name" value="CELL DIVISION PROTEIN DEDD-RELATED"/>
    <property type="match status" value="1"/>
</dbReference>
<dbReference type="HOGENOM" id="CLU_068683_2_0_6"/>
<gene>
    <name evidence="3" type="ordered locus">TERTU_2491</name>
</gene>
<dbReference type="Gene3D" id="3.30.70.1070">
    <property type="entry name" value="Sporulation related repeat"/>
    <property type="match status" value="1"/>
</dbReference>
<dbReference type="STRING" id="377629.TERTU_2491"/>
<dbReference type="GO" id="GO:0032506">
    <property type="term" value="P:cytokinetic process"/>
    <property type="evidence" value="ECO:0007669"/>
    <property type="project" value="TreeGrafter"/>
</dbReference>
<feature type="domain" description="SPOR" evidence="2">
    <location>
        <begin position="93"/>
        <end position="172"/>
    </location>
</feature>
<dbReference type="RefSeq" id="WP_015816928.1">
    <property type="nucleotide sequence ID" value="NC_012997.1"/>
</dbReference>
<name>C5BL56_TERTT</name>
<dbReference type="OrthoDB" id="7069135at2"/>
<keyword evidence="4" id="KW-1185">Reference proteome</keyword>
<dbReference type="Pfam" id="PF05036">
    <property type="entry name" value="SPOR"/>
    <property type="match status" value="1"/>
</dbReference>
<dbReference type="PROSITE" id="PS51724">
    <property type="entry name" value="SPOR"/>
    <property type="match status" value="1"/>
</dbReference>
<dbReference type="InterPro" id="IPR007730">
    <property type="entry name" value="SPOR-like_dom"/>
</dbReference>
<dbReference type="GO" id="GO:0030428">
    <property type="term" value="C:cell septum"/>
    <property type="evidence" value="ECO:0007669"/>
    <property type="project" value="TreeGrafter"/>
</dbReference>
<feature type="transmembrane region" description="Helical" evidence="1">
    <location>
        <begin position="9"/>
        <end position="27"/>
    </location>
</feature>